<feature type="signal peptide" evidence="2">
    <location>
        <begin position="1"/>
        <end position="23"/>
    </location>
</feature>
<reference evidence="4" key="1">
    <citation type="submission" date="2018-02" db="EMBL/GenBank/DDBJ databases">
        <authorList>
            <person name="Cohen D.B."/>
            <person name="Kent A.D."/>
        </authorList>
    </citation>
    <scope>NUCLEOTIDE SEQUENCE</scope>
</reference>
<dbReference type="PANTHER" id="PTHR12847">
    <property type="entry name" value="ATP-BINDING CASSETTE ABC TRANSPORTER-RELATED"/>
    <property type="match status" value="1"/>
</dbReference>
<keyword evidence="1" id="KW-0472">Membrane</keyword>
<evidence type="ECO:0000313" key="4">
    <source>
        <dbReference type="EMBL" id="SPD18672.1"/>
    </source>
</evidence>
<dbReference type="SUPFAM" id="SSF50729">
    <property type="entry name" value="PH domain-like"/>
    <property type="match status" value="1"/>
</dbReference>
<feature type="domain" description="NECAP PHear" evidence="3">
    <location>
        <begin position="19"/>
        <end position="83"/>
    </location>
</feature>
<sequence length="240" mass="26984">MLSFSFLFLCLCSLPSHPDKIWAGRLRVVSCKARCEIRLEDPGWGDLFAACFVQSDQPREAAVETVLDSSRYFVLRIEDGRGSTRSWVWDLRSETRICGFGIRGAKRGSVGLVGLRICGRRWVVVGLLFVGLREGWICGFVFVIYLRICGRRWVVVGGRLLWLVEFVVGCGLGWQSWFPFPMILGVGEIRSCPIANDRQRNGCLFHSSDTYTEGPTRTAGGAFTDLTSSTFQPHEFVDEI</sequence>
<keyword evidence="1" id="KW-0812">Transmembrane</keyword>
<dbReference type="EMBL" id="OIVN01004668">
    <property type="protein sequence ID" value="SPD18672.1"/>
    <property type="molecule type" value="Genomic_DNA"/>
</dbReference>
<keyword evidence="2" id="KW-0732">Signal</keyword>
<dbReference type="AlphaFoldDB" id="A0A2N9I1Y5"/>
<evidence type="ECO:0000259" key="3">
    <source>
        <dbReference type="Pfam" id="PF07933"/>
    </source>
</evidence>
<proteinExistence type="predicted"/>
<dbReference type="PANTHER" id="PTHR12847:SF3">
    <property type="entry name" value="EAR-BINDING COAT-ASSOCIATED PROTEIN 2, PUTATIVE, EXPRESSED-RELATED"/>
    <property type="match status" value="1"/>
</dbReference>
<organism evidence="4">
    <name type="scientific">Fagus sylvatica</name>
    <name type="common">Beechnut</name>
    <dbReference type="NCBI Taxonomy" id="28930"/>
    <lineage>
        <taxon>Eukaryota</taxon>
        <taxon>Viridiplantae</taxon>
        <taxon>Streptophyta</taxon>
        <taxon>Embryophyta</taxon>
        <taxon>Tracheophyta</taxon>
        <taxon>Spermatophyta</taxon>
        <taxon>Magnoliopsida</taxon>
        <taxon>eudicotyledons</taxon>
        <taxon>Gunneridae</taxon>
        <taxon>Pentapetalae</taxon>
        <taxon>rosids</taxon>
        <taxon>fabids</taxon>
        <taxon>Fagales</taxon>
        <taxon>Fagaceae</taxon>
        <taxon>Fagus</taxon>
    </lineage>
</organism>
<dbReference type="Gene3D" id="2.30.29.30">
    <property type="entry name" value="Pleckstrin-homology domain (PH domain)/Phosphotyrosine-binding domain (PTB)"/>
    <property type="match status" value="1"/>
</dbReference>
<name>A0A2N9I1Y5_FAGSY</name>
<dbReference type="InterPro" id="IPR011993">
    <property type="entry name" value="PH-like_dom_sf"/>
</dbReference>
<feature type="transmembrane region" description="Helical" evidence="1">
    <location>
        <begin position="122"/>
        <end position="148"/>
    </location>
</feature>
<feature type="transmembrane region" description="Helical" evidence="1">
    <location>
        <begin position="160"/>
        <end position="178"/>
    </location>
</feature>
<dbReference type="GO" id="GO:0030125">
    <property type="term" value="C:clathrin vesicle coat"/>
    <property type="evidence" value="ECO:0007669"/>
    <property type="project" value="TreeGrafter"/>
</dbReference>
<evidence type="ECO:0000256" key="1">
    <source>
        <dbReference type="SAM" id="Phobius"/>
    </source>
</evidence>
<evidence type="ECO:0000256" key="2">
    <source>
        <dbReference type="SAM" id="SignalP"/>
    </source>
</evidence>
<accession>A0A2N9I1Y5</accession>
<dbReference type="InterPro" id="IPR012466">
    <property type="entry name" value="NECAP_PHear"/>
</dbReference>
<feature type="chain" id="PRO_5014906082" description="NECAP PHear domain-containing protein" evidence="2">
    <location>
        <begin position="24"/>
        <end position="240"/>
    </location>
</feature>
<dbReference type="GO" id="GO:0006897">
    <property type="term" value="P:endocytosis"/>
    <property type="evidence" value="ECO:0007669"/>
    <property type="project" value="InterPro"/>
</dbReference>
<dbReference type="Pfam" id="PF07933">
    <property type="entry name" value="DUF1681"/>
    <property type="match status" value="1"/>
</dbReference>
<gene>
    <name evidence="4" type="ORF">FSB_LOCUS46554</name>
</gene>
<protein>
    <recommendedName>
        <fullName evidence="3">NECAP PHear domain-containing protein</fullName>
    </recommendedName>
</protein>
<keyword evidence="1" id="KW-1133">Transmembrane helix</keyword>